<dbReference type="Proteomes" id="UP000823661">
    <property type="component" value="Unassembled WGS sequence"/>
</dbReference>
<dbReference type="Gene3D" id="3.40.50.2000">
    <property type="entry name" value="Glycogen Phosphorylase B"/>
    <property type="match status" value="2"/>
</dbReference>
<name>A0A9D9ESJ8_9BACT</name>
<dbReference type="SUPFAM" id="SSF53756">
    <property type="entry name" value="UDP-Glycosyltransferase/glycogen phosphorylase"/>
    <property type="match status" value="1"/>
</dbReference>
<dbReference type="AlphaFoldDB" id="A0A9D9ESJ8"/>
<gene>
    <name evidence="1" type="ORF">IAC06_02905</name>
</gene>
<accession>A0A9D9ESJ8</accession>
<sequence length="434" mass="49616">MRILLILPYIPYPLDSGGNQAVFTMVDNLRKSHKVSMLLRGGRKEYIAALERLWPDVEFFVYRGGEKLGSWMPLKGRILSYFAGSFARKLNRFFYRYWPARRDMDNMLRIRTLNNLRPADPDYGYCRFVSMISRQGFDMVQTEFSELIGLCYFLPEDTIKVFVHHEIGFVRKKNELDLLPDPTFEDSVRYELGKDREISMLRRYDHIITLTETDRNILSEYIPGERISVSPAVVRIDEALPFRESGAEFVFTGGSDHFPNYDGVNWFCECVLPVMRTKMSGFKVYVVGSWKKKAAKWISARYPEVEFTGFVPDLRRFLNGKITVVPVRIGSGMRMKILDAVWSSSPFVTTTKGVEGQDFTDGKDCIIADTAESFADALVRLSAKADLQRSMADNALRTVSRMYDPASMLSRRLDVYDRIASSAGLAGKKGNPIA</sequence>
<reference evidence="1" key="1">
    <citation type="submission" date="2020-10" db="EMBL/GenBank/DDBJ databases">
        <authorList>
            <person name="Gilroy R."/>
        </authorList>
    </citation>
    <scope>NUCLEOTIDE SEQUENCE</scope>
    <source>
        <strain evidence="1">B1-20833</strain>
    </source>
</reference>
<reference evidence="1" key="2">
    <citation type="journal article" date="2021" name="PeerJ">
        <title>Extensive microbial diversity within the chicken gut microbiome revealed by metagenomics and culture.</title>
        <authorList>
            <person name="Gilroy R."/>
            <person name="Ravi A."/>
            <person name="Getino M."/>
            <person name="Pursley I."/>
            <person name="Horton D.L."/>
            <person name="Alikhan N.F."/>
            <person name="Baker D."/>
            <person name="Gharbi K."/>
            <person name="Hall N."/>
            <person name="Watson M."/>
            <person name="Adriaenssens E.M."/>
            <person name="Foster-Nyarko E."/>
            <person name="Jarju S."/>
            <person name="Secka A."/>
            <person name="Antonio M."/>
            <person name="Oren A."/>
            <person name="Chaudhuri R.R."/>
            <person name="La Ragione R."/>
            <person name="Hildebrand F."/>
            <person name="Pallen M.J."/>
        </authorList>
    </citation>
    <scope>NUCLEOTIDE SEQUENCE</scope>
    <source>
        <strain evidence="1">B1-20833</strain>
    </source>
</reference>
<dbReference type="EMBL" id="JADIMI010000022">
    <property type="protein sequence ID" value="MBO8451820.1"/>
    <property type="molecule type" value="Genomic_DNA"/>
</dbReference>
<dbReference type="PANTHER" id="PTHR12526">
    <property type="entry name" value="GLYCOSYLTRANSFERASE"/>
    <property type="match status" value="1"/>
</dbReference>
<evidence type="ECO:0000313" key="1">
    <source>
        <dbReference type="EMBL" id="MBO8451820.1"/>
    </source>
</evidence>
<comment type="caution">
    <text evidence="1">The sequence shown here is derived from an EMBL/GenBank/DDBJ whole genome shotgun (WGS) entry which is preliminary data.</text>
</comment>
<dbReference type="PANTHER" id="PTHR12526:SF630">
    <property type="entry name" value="GLYCOSYLTRANSFERASE"/>
    <property type="match status" value="1"/>
</dbReference>
<proteinExistence type="predicted"/>
<evidence type="ECO:0000313" key="2">
    <source>
        <dbReference type="Proteomes" id="UP000823661"/>
    </source>
</evidence>
<organism evidence="1 2">
    <name type="scientific">Candidatus Cryptobacteroides intestinavium</name>
    <dbReference type="NCBI Taxonomy" id="2840766"/>
    <lineage>
        <taxon>Bacteria</taxon>
        <taxon>Pseudomonadati</taxon>
        <taxon>Bacteroidota</taxon>
        <taxon>Bacteroidia</taxon>
        <taxon>Bacteroidales</taxon>
        <taxon>Candidatus Cryptobacteroides</taxon>
    </lineage>
</organism>
<dbReference type="Pfam" id="PF13692">
    <property type="entry name" value="Glyco_trans_1_4"/>
    <property type="match status" value="1"/>
</dbReference>
<protein>
    <submittedName>
        <fullName evidence="1">Glycosyltransferase</fullName>
    </submittedName>
</protein>